<evidence type="ECO:0000256" key="1">
    <source>
        <dbReference type="SAM" id="Phobius"/>
    </source>
</evidence>
<name>A0A6C0B510_9ZZZZ</name>
<keyword evidence="1" id="KW-1133">Transmembrane helix</keyword>
<protein>
    <submittedName>
        <fullName evidence="2">Uncharacterized protein</fullName>
    </submittedName>
</protein>
<reference evidence="2" key="1">
    <citation type="journal article" date="2020" name="Nature">
        <title>Giant virus diversity and host interactions through global metagenomics.</title>
        <authorList>
            <person name="Schulz F."/>
            <person name="Roux S."/>
            <person name="Paez-Espino D."/>
            <person name="Jungbluth S."/>
            <person name="Walsh D.A."/>
            <person name="Denef V.J."/>
            <person name="McMahon K.D."/>
            <person name="Konstantinidis K.T."/>
            <person name="Eloe-Fadrosh E.A."/>
            <person name="Kyrpides N.C."/>
            <person name="Woyke T."/>
        </authorList>
    </citation>
    <scope>NUCLEOTIDE SEQUENCE</scope>
    <source>
        <strain evidence="2">GVMAG-M-3300010157-4</strain>
    </source>
</reference>
<feature type="transmembrane region" description="Helical" evidence="1">
    <location>
        <begin position="6"/>
        <end position="24"/>
    </location>
</feature>
<accession>A0A6C0B510</accession>
<dbReference type="SUPFAM" id="SSF51197">
    <property type="entry name" value="Clavaminate synthase-like"/>
    <property type="match status" value="1"/>
</dbReference>
<dbReference type="EMBL" id="MN739080">
    <property type="protein sequence ID" value="QHS87315.1"/>
    <property type="molecule type" value="Genomic_DNA"/>
</dbReference>
<keyword evidence="1" id="KW-0812">Transmembrane</keyword>
<dbReference type="Gene3D" id="2.60.120.10">
    <property type="entry name" value="Jelly Rolls"/>
    <property type="match status" value="1"/>
</dbReference>
<organism evidence="2">
    <name type="scientific">viral metagenome</name>
    <dbReference type="NCBI Taxonomy" id="1070528"/>
    <lineage>
        <taxon>unclassified sequences</taxon>
        <taxon>metagenomes</taxon>
        <taxon>organismal metagenomes</taxon>
    </lineage>
</organism>
<proteinExistence type="predicted"/>
<dbReference type="InterPro" id="IPR014710">
    <property type="entry name" value="RmlC-like_jellyroll"/>
</dbReference>
<keyword evidence="1" id="KW-0472">Membrane</keyword>
<dbReference type="AlphaFoldDB" id="A0A6C0B510"/>
<sequence>MDTIYSILIFIVVLILYSQVIFQLKKGDDVEIYETDYTTNKDINANANLKQPFVFQFGEYDSNLKSMPLTKMVAEQGSFDVYVKEVADYHADRPPSSVVLSLSAANSLMKTDTEGKYFSSGNQYFIEETGIQRYYQQLDKYLEPALSVFSRYDLLLGSAGVTTPLSYHTFERRYIYITGGKYVVKMTPWRSTKYMALNKNYRDYEFSSPLNVWKPHDSGYSKMKFVDFNIEAGQVLYVPPFWHYSLKMVGTDADHVCHVFDYSSPMNILANAFSITNHLFEKYGPKAGPKENGKITTI</sequence>
<evidence type="ECO:0000313" key="2">
    <source>
        <dbReference type="EMBL" id="QHS87315.1"/>
    </source>
</evidence>